<dbReference type="GO" id="GO:0005524">
    <property type="term" value="F:ATP binding"/>
    <property type="evidence" value="ECO:0007669"/>
    <property type="project" value="InterPro"/>
</dbReference>
<evidence type="ECO:0000313" key="1">
    <source>
        <dbReference type="EMBL" id="TYO97828.1"/>
    </source>
</evidence>
<accession>A0A5S4ZY43</accession>
<dbReference type="InterPro" id="IPR003724">
    <property type="entry name" value="CblAdoTrfase_CobA"/>
</dbReference>
<dbReference type="Proteomes" id="UP000323166">
    <property type="component" value="Unassembled WGS sequence"/>
</dbReference>
<evidence type="ECO:0000313" key="2">
    <source>
        <dbReference type="Proteomes" id="UP000323166"/>
    </source>
</evidence>
<proteinExistence type="predicted"/>
<keyword evidence="2" id="KW-1185">Reference proteome</keyword>
<protein>
    <submittedName>
        <fullName evidence="1">Cob(I)alamin adenosyltransferase</fullName>
    </submittedName>
</protein>
<dbReference type="NCBIfam" id="TIGR00708">
    <property type="entry name" value="cobA"/>
    <property type="match status" value="1"/>
</dbReference>
<dbReference type="GO" id="GO:0008817">
    <property type="term" value="F:corrinoid adenosyltransferase activity"/>
    <property type="evidence" value="ECO:0007669"/>
    <property type="project" value="InterPro"/>
</dbReference>
<name>A0A5S4ZY43_9FIRM</name>
<comment type="caution">
    <text evidence="1">The sequence shown here is derived from an EMBL/GenBank/DDBJ whole genome shotgun (WGS) entry which is preliminary data.</text>
</comment>
<keyword evidence="1" id="KW-0808">Transferase</keyword>
<dbReference type="NCBIfam" id="NF004637">
    <property type="entry name" value="PRK05986.1"/>
    <property type="match status" value="1"/>
</dbReference>
<dbReference type="SUPFAM" id="SSF52540">
    <property type="entry name" value="P-loop containing nucleoside triphosphate hydrolases"/>
    <property type="match status" value="1"/>
</dbReference>
<gene>
    <name evidence="1" type="ORF">LX24_00111</name>
</gene>
<dbReference type="PANTHER" id="PTHR46638:SF1">
    <property type="entry name" value="CORRINOID ADENOSYLTRANSFERASE"/>
    <property type="match status" value="1"/>
</dbReference>
<dbReference type="Pfam" id="PF02572">
    <property type="entry name" value="CobA_CobO_BtuR"/>
    <property type="match status" value="1"/>
</dbReference>
<organism evidence="1 2">
    <name type="scientific">Desulfallas thermosapovorans DSM 6562</name>
    <dbReference type="NCBI Taxonomy" id="1121431"/>
    <lineage>
        <taxon>Bacteria</taxon>
        <taxon>Bacillati</taxon>
        <taxon>Bacillota</taxon>
        <taxon>Clostridia</taxon>
        <taxon>Eubacteriales</taxon>
        <taxon>Desulfallaceae</taxon>
        <taxon>Desulfallas</taxon>
    </lineage>
</organism>
<dbReference type="PANTHER" id="PTHR46638">
    <property type="entry name" value="CORRINOID ADENOSYLTRANSFERASE"/>
    <property type="match status" value="1"/>
</dbReference>
<dbReference type="EMBL" id="VNHM01000001">
    <property type="protein sequence ID" value="TYO97828.1"/>
    <property type="molecule type" value="Genomic_DNA"/>
</dbReference>
<reference evidence="1 2" key="1">
    <citation type="submission" date="2019-07" db="EMBL/GenBank/DDBJ databases">
        <title>Genomic Encyclopedia of Type Strains, Phase I: the one thousand microbial genomes (KMG-I) project.</title>
        <authorList>
            <person name="Kyrpides N."/>
        </authorList>
    </citation>
    <scope>NUCLEOTIDE SEQUENCE [LARGE SCALE GENOMIC DNA]</scope>
    <source>
        <strain evidence="1 2">DSM 6562</strain>
    </source>
</reference>
<dbReference type="RefSeq" id="WP_166510191.1">
    <property type="nucleotide sequence ID" value="NZ_VNHM01000001.1"/>
</dbReference>
<dbReference type="CDD" id="cd00561">
    <property type="entry name" value="CobA_ACA"/>
    <property type="match status" value="1"/>
</dbReference>
<dbReference type="PIRSF" id="PIRSF015617">
    <property type="entry name" value="Adensltrnsf_CobA"/>
    <property type="match status" value="1"/>
</dbReference>
<sequence>MSRPRLNQGLVQVYTGNGKGKTTASLGLALRAIGHGYKVFMLQFMKGSKDYGEIQAAEKYLPNLIIVQSGLETFVSKENPSRADIDLARQGLETARKVISEGHYDLVILDEINTALDFNLIELDDVLDIIKSKPRHVELVLTGRYVPQKITEVADLVSEVNLIKHPYYHGVAAREGIEY</sequence>
<dbReference type="Gene3D" id="3.40.50.300">
    <property type="entry name" value="P-loop containing nucleotide triphosphate hydrolases"/>
    <property type="match status" value="1"/>
</dbReference>
<dbReference type="AlphaFoldDB" id="A0A5S4ZY43"/>
<dbReference type="InterPro" id="IPR027417">
    <property type="entry name" value="P-loop_NTPase"/>
</dbReference>
<dbReference type="GO" id="GO:0009236">
    <property type="term" value="P:cobalamin biosynthetic process"/>
    <property type="evidence" value="ECO:0007669"/>
    <property type="project" value="InterPro"/>
</dbReference>